<feature type="region of interest" description="Disordered" evidence="8">
    <location>
        <begin position="78"/>
        <end position="102"/>
    </location>
</feature>
<comment type="caution">
    <text evidence="12">The sequence shown here is derived from an EMBL/GenBank/DDBJ whole genome shotgun (WGS) entry which is preliminary data.</text>
</comment>
<feature type="non-terminal residue" evidence="12">
    <location>
        <position position="312"/>
    </location>
</feature>
<keyword evidence="2" id="KW-0963">Cytoplasm</keyword>
<protein>
    <recommendedName>
        <fullName evidence="14">Asparaginyl-tRNA synthetase</fullName>
    </recommendedName>
</protein>
<keyword evidence="13" id="KW-1185">Reference proteome</keyword>
<dbReference type="PANTHER" id="PTHR22594">
    <property type="entry name" value="ASPARTYL/LYSYL-TRNA SYNTHETASE"/>
    <property type="match status" value="1"/>
</dbReference>
<dbReference type="GO" id="GO:0004816">
    <property type="term" value="F:asparagine-tRNA ligase activity"/>
    <property type="evidence" value="ECO:0007669"/>
    <property type="project" value="TreeGrafter"/>
</dbReference>
<dbReference type="Gene3D" id="2.40.50.140">
    <property type="entry name" value="Nucleic acid-binding proteins"/>
    <property type="match status" value="1"/>
</dbReference>
<dbReference type="InterPro" id="IPR012340">
    <property type="entry name" value="NA-bd_OB-fold"/>
</dbReference>
<dbReference type="OrthoDB" id="1931232at2759"/>
<dbReference type="InterPro" id="IPR004365">
    <property type="entry name" value="NA-bd_OB_tRNA"/>
</dbReference>
<dbReference type="Gene3D" id="3.30.1910.20">
    <property type="entry name" value="asparaginyl-tRNA synthetase, N-terminal domain"/>
    <property type="match status" value="1"/>
</dbReference>
<keyword evidence="4" id="KW-0547">Nucleotide-binding</keyword>
<dbReference type="FunFam" id="2.40.50.140:FF:000151">
    <property type="entry name" value="Asparagine--tRNA ligase, cytoplasmic"/>
    <property type="match status" value="1"/>
</dbReference>
<evidence type="ECO:0000313" key="13">
    <source>
        <dbReference type="Proteomes" id="UP000673691"/>
    </source>
</evidence>
<keyword evidence="3" id="KW-0436">Ligase</keyword>
<evidence type="ECO:0000256" key="6">
    <source>
        <dbReference type="ARBA" id="ARBA00022917"/>
    </source>
</evidence>
<evidence type="ECO:0000313" key="12">
    <source>
        <dbReference type="EMBL" id="KAG5462473.1"/>
    </source>
</evidence>
<name>A0A8H8DL89_9FUNG</name>
<keyword evidence="5" id="KW-0067">ATP-binding</keyword>
<evidence type="ECO:0000256" key="4">
    <source>
        <dbReference type="ARBA" id="ARBA00022741"/>
    </source>
</evidence>
<dbReference type="EMBL" id="JAEFCI010002082">
    <property type="protein sequence ID" value="KAG5462473.1"/>
    <property type="molecule type" value="Genomic_DNA"/>
</dbReference>
<dbReference type="PANTHER" id="PTHR22594:SF16">
    <property type="entry name" value="ASPARAGINE--TRNA LIGASE, CYTOPLASMIC"/>
    <property type="match status" value="1"/>
</dbReference>
<dbReference type="AlphaFoldDB" id="A0A8H8DL89"/>
<evidence type="ECO:0008006" key="14">
    <source>
        <dbReference type="Google" id="ProtNLM"/>
    </source>
</evidence>
<evidence type="ECO:0000256" key="8">
    <source>
        <dbReference type="SAM" id="MobiDB-lite"/>
    </source>
</evidence>
<evidence type="ECO:0000259" key="10">
    <source>
        <dbReference type="Pfam" id="PF01336"/>
    </source>
</evidence>
<dbReference type="CDD" id="cd04323">
    <property type="entry name" value="AsnRS_cyto_like_N"/>
    <property type="match status" value="1"/>
</dbReference>
<evidence type="ECO:0000259" key="11">
    <source>
        <dbReference type="Pfam" id="PF20917"/>
    </source>
</evidence>
<dbReference type="Pfam" id="PF00152">
    <property type="entry name" value="tRNA-synt_2"/>
    <property type="match status" value="1"/>
</dbReference>
<evidence type="ECO:0000256" key="2">
    <source>
        <dbReference type="ARBA" id="ARBA00022490"/>
    </source>
</evidence>
<evidence type="ECO:0000256" key="7">
    <source>
        <dbReference type="ARBA" id="ARBA00023146"/>
    </source>
</evidence>
<sequence length="312" mass="34716">MLHPLPVLPAILYVSEDNGSDAAGDGTLRSPFATVYKAAECCALRGLVDDKIKVQKADGADFEDVSKAALKKARKRLEEAKKKEKRQQEAGEKEAKAKGDEEARLEESKKIVIREREDLPKAQKIKIKQAVASRGKRVRVSGWVHRMRTQGKDMRFIVLRDGSGYLQCVMTGQLCHVYDALTLTLESTVTVWGVIQELPEGKTAPENHELVVDYWEVIHKAPGGDDAFGNKLNTESDPSVLFDQRHLVLRGEHTSAVMRCRSAVMQAFRDHLHSEGFTEVTPPTMVQTQVEGGSTLFALEYYGETVGFSPSY</sequence>
<gene>
    <name evidence="12" type="ORF">BJ554DRAFT_4960</name>
</gene>
<evidence type="ECO:0000256" key="1">
    <source>
        <dbReference type="ARBA" id="ARBA00004496"/>
    </source>
</evidence>
<proteinExistence type="predicted"/>
<dbReference type="GO" id="GO:0005524">
    <property type="term" value="F:ATP binding"/>
    <property type="evidence" value="ECO:0007669"/>
    <property type="project" value="UniProtKB-KW"/>
</dbReference>
<evidence type="ECO:0000259" key="9">
    <source>
        <dbReference type="Pfam" id="PF00152"/>
    </source>
</evidence>
<dbReference type="Gene3D" id="3.30.930.10">
    <property type="entry name" value="Bira Bifunctional Protein, Domain 2"/>
    <property type="match status" value="1"/>
</dbReference>
<dbReference type="Proteomes" id="UP000673691">
    <property type="component" value="Unassembled WGS sequence"/>
</dbReference>
<dbReference type="InterPro" id="IPR048952">
    <property type="entry name" value="AsnRS_N"/>
</dbReference>
<evidence type="ECO:0000256" key="3">
    <source>
        <dbReference type="ARBA" id="ARBA00022598"/>
    </source>
</evidence>
<accession>A0A8H8DL89</accession>
<dbReference type="Pfam" id="PF01336">
    <property type="entry name" value="tRNA_anti-codon"/>
    <property type="match status" value="1"/>
</dbReference>
<dbReference type="InterPro" id="IPR045864">
    <property type="entry name" value="aa-tRNA-synth_II/BPL/LPL"/>
</dbReference>
<keyword evidence="6" id="KW-0648">Protein biosynthesis</keyword>
<dbReference type="Pfam" id="PF20917">
    <property type="entry name" value="AsnRS_N"/>
    <property type="match status" value="1"/>
</dbReference>
<feature type="domain" description="Aminoacyl-tRNA synthetase class II (D/K/N)" evidence="9">
    <location>
        <begin position="240"/>
        <end position="299"/>
    </location>
</feature>
<comment type="subcellular location">
    <subcellularLocation>
        <location evidence="1">Cytoplasm</location>
    </subcellularLocation>
</comment>
<feature type="domain" description="OB" evidence="10">
    <location>
        <begin position="138"/>
        <end position="218"/>
    </location>
</feature>
<reference evidence="12 13" key="1">
    <citation type="journal article" name="Sci. Rep.">
        <title>Genome-scale phylogenetic analyses confirm Olpidium as the closest living zoosporic fungus to the non-flagellated, terrestrial fungi.</title>
        <authorList>
            <person name="Chang Y."/>
            <person name="Rochon D."/>
            <person name="Sekimoto S."/>
            <person name="Wang Y."/>
            <person name="Chovatia M."/>
            <person name="Sandor L."/>
            <person name="Salamov A."/>
            <person name="Grigoriev I.V."/>
            <person name="Stajich J.E."/>
            <person name="Spatafora J.W."/>
        </authorList>
    </citation>
    <scope>NUCLEOTIDE SEQUENCE [LARGE SCALE GENOMIC DNA]</scope>
    <source>
        <strain evidence="12">S191</strain>
    </source>
</reference>
<dbReference type="GO" id="GO:0006421">
    <property type="term" value="P:asparaginyl-tRNA aminoacylation"/>
    <property type="evidence" value="ECO:0007669"/>
    <property type="project" value="TreeGrafter"/>
</dbReference>
<feature type="domain" description="Asparagine--tRNA ligase N-terminal" evidence="11">
    <location>
        <begin position="29"/>
        <end position="120"/>
    </location>
</feature>
<dbReference type="InterPro" id="IPR004364">
    <property type="entry name" value="Aa-tRNA-synt_II"/>
</dbReference>
<dbReference type="GO" id="GO:0005737">
    <property type="term" value="C:cytoplasm"/>
    <property type="evidence" value="ECO:0007669"/>
    <property type="project" value="UniProtKB-SubCell"/>
</dbReference>
<keyword evidence="7" id="KW-0030">Aminoacyl-tRNA synthetase</keyword>
<dbReference type="SUPFAM" id="SSF50249">
    <property type="entry name" value="Nucleic acid-binding proteins"/>
    <property type="match status" value="1"/>
</dbReference>
<organism evidence="12 13">
    <name type="scientific">Olpidium bornovanus</name>
    <dbReference type="NCBI Taxonomy" id="278681"/>
    <lineage>
        <taxon>Eukaryota</taxon>
        <taxon>Fungi</taxon>
        <taxon>Fungi incertae sedis</taxon>
        <taxon>Olpidiomycota</taxon>
        <taxon>Olpidiomycotina</taxon>
        <taxon>Olpidiomycetes</taxon>
        <taxon>Olpidiales</taxon>
        <taxon>Olpidiaceae</taxon>
        <taxon>Olpidium</taxon>
    </lineage>
</organism>
<evidence type="ECO:0000256" key="5">
    <source>
        <dbReference type="ARBA" id="ARBA00022840"/>
    </source>
</evidence>
<dbReference type="SUPFAM" id="SSF55681">
    <property type="entry name" value="Class II aaRS and biotin synthetases"/>
    <property type="match status" value="1"/>
</dbReference>
<dbReference type="GO" id="GO:0003676">
    <property type="term" value="F:nucleic acid binding"/>
    <property type="evidence" value="ECO:0007669"/>
    <property type="project" value="InterPro"/>
</dbReference>